<comment type="similarity">
    <text evidence="1">Belongs to the peptidase A1 family.</text>
</comment>
<dbReference type="SUPFAM" id="SSF50630">
    <property type="entry name" value="Acid proteases"/>
    <property type="match status" value="1"/>
</dbReference>
<feature type="domain" description="Peptidase A1" evidence="4">
    <location>
        <begin position="60"/>
        <end position="415"/>
    </location>
</feature>
<organism evidence="5 6">
    <name type="scientific">Delitschia confertaspora ATCC 74209</name>
    <dbReference type="NCBI Taxonomy" id="1513339"/>
    <lineage>
        <taxon>Eukaryota</taxon>
        <taxon>Fungi</taxon>
        <taxon>Dikarya</taxon>
        <taxon>Ascomycota</taxon>
        <taxon>Pezizomycotina</taxon>
        <taxon>Dothideomycetes</taxon>
        <taxon>Pleosporomycetidae</taxon>
        <taxon>Pleosporales</taxon>
        <taxon>Delitschiaceae</taxon>
        <taxon>Delitschia</taxon>
    </lineage>
</organism>
<dbReference type="AlphaFoldDB" id="A0A9P4MWF1"/>
<evidence type="ECO:0000259" key="4">
    <source>
        <dbReference type="PROSITE" id="PS51767"/>
    </source>
</evidence>
<dbReference type="PANTHER" id="PTHR47966:SF51">
    <property type="entry name" value="BETA-SITE APP-CLEAVING ENZYME, ISOFORM A-RELATED"/>
    <property type="match status" value="1"/>
</dbReference>
<accession>A0A9P4MWF1</accession>
<gene>
    <name evidence="5" type="ORF">GQ43DRAFT_477185</name>
</gene>
<dbReference type="OrthoDB" id="4074350at2759"/>
<keyword evidence="5" id="KW-0378">Hydrolase</keyword>
<keyword evidence="5" id="KW-0645">Protease</keyword>
<dbReference type="GO" id="GO:0004190">
    <property type="term" value="F:aspartic-type endopeptidase activity"/>
    <property type="evidence" value="ECO:0007669"/>
    <property type="project" value="InterPro"/>
</dbReference>
<evidence type="ECO:0000256" key="3">
    <source>
        <dbReference type="SAM" id="SignalP"/>
    </source>
</evidence>
<evidence type="ECO:0000313" key="5">
    <source>
        <dbReference type="EMBL" id="KAF2205701.1"/>
    </source>
</evidence>
<dbReference type="Gene3D" id="2.40.70.10">
    <property type="entry name" value="Acid Proteases"/>
    <property type="match status" value="2"/>
</dbReference>
<comment type="caution">
    <text evidence="5">The sequence shown here is derived from an EMBL/GenBank/DDBJ whole genome shotgun (WGS) entry which is preliminary data.</text>
</comment>
<dbReference type="PANTHER" id="PTHR47966">
    <property type="entry name" value="BETA-SITE APP-CLEAVING ENZYME, ISOFORM A-RELATED"/>
    <property type="match status" value="1"/>
</dbReference>
<keyword evidence="2" id="KW-0812">Transmembrane</keyword>
<evidence type="ECO:0000256" key="1">
    <source>
        <dbReference type="ARBA" id="ARBA00007447"/>
    </source>
</evidence>
<proteinExistence type="inferred from homology"/>
<feature type="signal peptide" evidence="3">
    <location>
        <begin position="1"/>
        <end position="21"/>
    </location>
</feature>
<name>A0A9P4MWF1_9PLEO</name>
<reference evidence="5" key="1">
    <citation type="journal article" date="2020" name="Stud. Mycol.">
        <title>101 Dothideomycetes genomes: a test case for predicting lifestyles and emergence of pathogens.</title>
        <authorList>
            <person name="Haridas S."/>
            <person name="Albert R."/>
            <person name="Binder M."/>
            <person name="Bloem J."/>
            <person name="Labutti K."/>
            <person name="Salamov A."/>
            <person name="Andreopoulos B."/>
            <person name="Baker S."/>
            <person name="Barry K."/>
            <person name="Bills G."/>
            <person name="Bluhm B."/>
            <person name="Cannon C."/>
            <person name="Castanera R."/>
            <person name="Culley D."/>
            <person name="Daum C."/>
            <person name="Ezra D."/>
            <person name="Gonzalez J."/>
            <person name="Henrissat B."/>
            <person name="Kuo A."/>
            <person name="Liang C."/>
            <person name="Lipzen A."/>
            <person name="Lutzoni F."/>
            <person name="Magnuson J."/>
            <person name="Mondo S."/>
            <person name="Nolan M."/>
            <person name="Ohm R."/>
            <person name="Pangilinan J."/>
            <person name="Park H.-J."/>
            <person name="Ramirez L."/>
            <person name="Alfaro M."/>
            <person name="Sun H."/>
            <person name="Tritt A."/>
            <person name="Yoshinaga Y."/>
            <person name="Zwiers L.-H."/>
            <person name="Turgeon B."/>
            <person name="Goodwin S."/>
            <person name="Spatafora J."/>
            <person name="Crous P."/>
            <person name="Grigoriev I."/>
        </authorList>
    </citation>
    <scope>NUCLEOTIDE SEQUENCE</scope>
    <source>
        <strain evidence="5">ATCC 74209</strain>
    </source>
</reference>
<keyword evidence="2" id="KW-0472">Membrane</keyword>
<dbReference type="InterPro" id="IPR001461">
    <property type="entry name" value="Aspartic_peptidase_A1"/>
</dbReference>
<dbReference type="PROSITE" id="PS51767">
    <property type="entry name" value="PEPTIDASE_A1"/>
    <property type="match status" value="1"/>
</dbReference>
<dbReference type="Pfam" id="PF00026">
    <property type="entry name" value="Asp"/>
    <property type="match status" value="1"/>
</dbReference>
<keyword evidence="6" id="KW-1185">Reference proteome</keyword>
<dbReference type="EMBL" id="ML993851">
    <property type="protein sequence ID" value="KAF2205701.1"/>
    <property type="molecule type" value="Genomic_DNA"/>
</dbReference>
<sequence>MKHASLRSVWLFGIFFCPSLGRTLERDDILSKRDTNKTAIPAPIVASVSQYWEGNDGPWSTFALQIGQKPQPLRLLPSTSSSFTYVVTAPGCPPSFPQNCPDSRGNLFNSNNSLTWIPNSIFQLGLSENLGVNINGDFGFDTVTLGWQGSGGPSVEHSIVAGIGDARFSWLGGLGLNPRPTNFSTFPNNPQVSFLQALFNEKKIPSLSWSYTAGAPYRLDKVFGSLVFGGYDASRFSTPGNASLTFPFYEDISRDLQVGISSITTSNTTNSATPSTLLSEGIYAFIDSTIPHLILPESVCRAFESAFGLTLDSTSNLYLLNASQHSALAKLNPSVTISLVPSLLSSPAGGSNSRVDITLPYSSFNLNISYPHTNASTYYFPLKRAANETQYTLGRTFLQEAYLIADYEHGNFSVWPCKWDGGTKDARIVAIRSVNETVNDEKGKEEGSGGGEGGKGLSGGKIAGIAVGIAAVIAGGIVGIFFFLRRRRRNSVDSGLPLNHLAHNHEYALHEAPSEEVGEMDGAGYAEMEGGKVARELDGAKQIVGELEGKNWTYELVGEGHEKGGARVHELAVQEKGGKMERERVYELDAGPH</sequence>
<dbReference type="CDD" id="cd05471">
    <property type="entry name" value="pepsin_like"/>
    <property type="match status" value="1"/>
</dbReference>
<dbReference type="InterPro" id="IPR021109">
    <property type="entry name" value="Peptidase_aspartic_dom_sf"/>
</dbReference>
<protein>
    <submittedName>
        <fullName evidence="5">Acid protease</fullName>
    </submittedName>
</protein>
<evidence type="ECO:0000313" key="6">
    <source>
        <dbReference type="Proteomes" id="UP000799536"/>
    </source>
</evidence>
<evidence type="ECO:0000256" key="2">
    <source>
        <dbReference type="SAM" id="Phobius"/>
    </source>
</evidence>
<dbReference type="GO" id="GO:0006508">
    <property type="term" value="P:proteolysis"/>
    <property type="evidence" value="ECO:0007669"/>
    <property type="project" value="UniProtKB-KW"/>
</dbReference>
<dbReference type="InterPro" id="IPR033121">
    <property type="entry name" value="PEPTIDASE_A1"/>
</dbReference>
<keyword evidence="2" id="KW-1133">Transmembrane helix</keyword>
<keyword evidence="3" id="KW-0732">Signal</keyword>
<feature type="chain" id="PRO_5040183018" evidence="3">
    <location>
        <begin position="22"/>
        <end position="593"/>
    </location>
</feature>
<dbReference type="InterPro" id="IPR034164">
    <property type="entry name" value="Pepsin-like_dom"/>
</dbReference>
<dbReference type="PRINTS" id="PR00792">
    <property type="entry name" value="PEPSIN"/>
</dbReference>
<dbReference type="GO" id="GO:0000324">
    <property type="term" value="C:fungal-type vacuole"/>
    <property type="evidence" value="ECO:0007669"/>
    <property type="project" value="TreeGrafter"/>
</dbReference>
<feature type="transmembrane region" description="Helical" evidence="2">
    <location>
        <begin position="462"/>
        <end position="484"/>
    </location>
</feature>
<dbReference type="Proteomes" id="UP000799536">
    <property type="component" value="Unassembled WGS sequence"/>
</dbReference>